<organism evidence="7 8">
    <name type="scientific">Sulfurimonas lithotrophica</name>
    <dbReference type="NCBI Taxonomy" id="2590022"/>
    <lineage>
        <taxon>Bacteria</taxon>
        <taxon>Pseudomonadati</taxon>
        <taxon>Campylobacterota</taxon>
        <taxon>Epsilonproteobacteria</taxon>
        <taxon>Campylobacterales</taxon>
        <taxon>Sulfurimonadaceae</taxon>
        <taxon>Sulfurimonas</taxon>
    </lineage>
</organism>
<dbReference type="Proteomes" id="UP000326944">
    <property type="component" value="Chromosome"/>
</dbReference>
<evidence type="ECO:0000256" key="4">
    <source>
        <dbReference type="ARBA" id="ARBA00023004"/>
    </source>
</evidence>
<dbReference type="RefSeq" id="WP_152306303.1">
    <property type="nucleotide sequence ID" value="NZ_CP043617.1"/>
</dbReference>
<keyword evidence="3" id="KW-0479">Metal-binding</keyword>
<name>A0A5P8NY76_9BACT</name>
<evidence type="ECO:0000256" key="2">
    <source>
        <dbReference type="ARBA" id="ARBA00022691"/>
    </source>
</evidence>
<keyword evidence="2" id="KW-0949">S-adenosyl-L-methionine</keyword>
<dbReference type="PANTHER" id="PTHR11228:SF35">
    <property type="entry name" value="MOLYBDENUM COFACTOR BIOSYNTHESIS PROTEIN A-RELATED"/>
    <property type="match status" value="1"/>
</dbReference>
<dbReference type="InterPro" id="IPR013785">
    <property type="entry name" value="Aldolase_TIM"/>
</dbReference>
<dbReference type="OrthoDB" id="9792276at2"/>
<comment type="cofactor">
    <cofactor evidence="1">
        <name>[4Fe-4S] cluster</name>
        <dbReference type="ChEBI" id="CHEBI:49883"/>
    </cofactor>
</comment>
<proteinExistence type="predicted"/>
<evidence type="ECO:0000259" key="6">
    <source>
        <dbReference type="Pfam" id="PF04055"/>
    </source>
</evidence>
<dbReference type="InterPro" id="IPR050377">
    <property type="entry name" value="Radical_SAM_PqqE_MftC-like"/>
</dbReference>
<keyword evidence="5" id="KW-0411">Iron-sulfur</keyword>
<dbReference type="InterPro" id="IPR007197">
    <property type="entry name" value="rSAM"/>
</dbReference>
<gene>
    <name evidence="7" type="ORF">FJR48_00905</name>
</gene>
<dbReference type="GO" id="GO:0051536">
    <property type="term" value="F:iron-sulfur cluster binding"/>
    <property type="evidence" value="ECO:0007669"/>
    <property type="project" value="UniProtKB-KW"/>
</dbReference>
<dbReference type="AlphaFoldDB" id="A0A5P8NY76"/>
<dbReference type="SFLD" id="SFLDS00029">
    <property type="entry name" value="Radical_SAM"/>
    <property type="match status" value="1"/>
</dbReference>
<dbReference type="KEGG" id="sulg:FJR48_00905"/>
<accession>A0A5P8NY76</accession>
<sequence>MSELILDGSKILWHQERLEQWKRGERIAPITIDMALTQACQYNCVFCYANMQRNKPHKITMPIMKNFLDDCAEVGVKAISLVSDGESTANPIYEDVIVYGKSVGLDMAMATHGNTLTEDVLRKILPGLTYLRFNFSAGTPERYSEIMGVAVEKFYETCENIKTAMRIKKELNLDVTIGMQMVLMPKDGDQIIPLAKLGKELRPDYLVIKHCSDDEEGTLGVDYNKYEELYDLLHEAESYSDDEYLVKAKWSKITSKGIRRYNRCYGTPFHLQMSGTGLVAPCGSFFNEKYKQYHIANITDEGVRFKDIIKSDRYWEVMDFLASDKFDACSMCETLCLQDKTNEVLDAYKKGKHDLKAPDGDLPQHLNFI</sequence>
<dbReference type="GO" id="GO:0046872">
    <property type="term" value="F:metal ion binding"/>
    <property type="evidence" value="ECO:0007669"/>
    <property type="project" value="UniProtKB-KW"/>
</dbReference>
<dbReference type="SUPFAM" id="SSF102114">
    <property type="entry name" value="Radical SAM enzymes"/>
    <property type="match status" value="1"/>
</dbReference>
<evidence type="ECO:0000256" key="5">
    <source>
        <dbReference type="ARBA" id="ARBA00023014"/>
    </source>
</evidence>
<evidence type="ECO:0000256" key="1">
    <source>
        <dbReference type="ARBA" id="ARBA00001966"/>
    </source>
</evidence>
<protein>
    <submittedName>
        <fullName evidence="7">Radical SAM protein</fullName>
    </submittedName>
</protein>
<reference evidence="7 8" key="1">
    <citation type="submission" date="2019-09" db="EMBL/GenBank/DDBJ databases">
        <title>Sulfurimonas gotlandica sp. nov., a chemoautotrophic and psychrotolerant epsilonproteobacterium isolated from a pelagic redoxcline, and an emended description of the genus Sulfurimonas.</title>
        <authorList>
            <person name="Wang S."/>
            <person name="Jiang L."/>
            <person name="Shao S."/>
        </authorList>
    </citation>
    <scope>NUCLEOTIDE SEQUENCE [LARGE SCALE GENOMIC DNA]</scope>
    <source>
        <strain evidence="7 8">GYSZ_1</strain>
    </source>
</reference>
<keyword evidence="4" id="KW-0408">Iron</keyword>
<evidence type="ECO:0000313" key="7">
    <source>
        <dbReference type="EMBL" id="QFR48360.1"/>
    </source>
</evidence>
<dbReference type="PANTHER" id="PTHR11228">
    <property type="entry name" value="RADICAL SAM DOMAIN PROTEIN"/>
    <property type="match status" value="1"/>
</dbReference>
<dbReference type="GO" id="GO:0003824">
    <property type="term" value="F:catalytic activity"/>
    <property type="evidence" value="ECO:0007669"/>
    <property type="project" value="InterPro"/>
</dbReference>
<keyword evidence="8" id="KW-1185">Reference proteome</keyword>
<evidence type="ECO:0000256" key="3">
    <source>
        <dbReference type="ARBA" id="ARBA00022723"/>
    </source>
</evidence>
<dbReference type="SFLD" id="SFLDG01067">
    <property type="entry name" value="SPASM/twitch_domain_containing"/>
    <property type="match status" value="1"/>
</dbReference>
<dbReference type="Gene3D" id="3.20.20.70">
    <property type="entry name" value="Aldolase class I"/>
    <property type="match status" value="1"/>
</dbReference>
<feature type="domain" description="Radical SAM core" evidence="6">
    <location>
        <begin position="36"/>
        <end position="189"/>
    </location>
</feature>
<dbReference type="EMBL" id="CP043617">
    <property type="protein sequence ID" value="QFR48360.1"/>
    <property type="molecule type" value="Genomic_DNA"/>
</dbReference>
<dbReference type="Pfam" id="PF04055">
    <property type="entry name" value="Radical_SAM"/>
    <property type="match status" value="1"/>
</dbReference>
<dbReference type="CDD" id="cd01335">
    <property type="entry name" value="Radical_SAM"/>
    <property type="match status" value="1"/>
</dbReference>
<evidence type="ECO:0000313" key="8">
    <source>
        <dbReference type="Proteomes" id="UP000326944"/>
    </source>
</evidence>
<dbReference type="CDD" id="cd21109">
    <property type="entry name" value="SPASM"/>
    <property type="match status" value="1"/>
</dbReference>
<dbReference type="InterPro" id="IPR058240">
    <property type="entry name" value="rSAM_sf"/>
</dbReference>